<dbReference type="SUPFAM" id="SSF53850">
    <property type="entry name" value="Periplasmic binding protein-like II"/>
    <property type="match status" value="1"/>
</dbReference>
<dbReference type="Gene3D" id="1.10.10.10">
    <property type="entry name" value="Winged helix-like DNA-binding domain superfamily/Winged helix DNA-binding domain"/>
    <property type="match status" value="1"/>
</dbReference>
<keyword evidence="2" id="KW-0805">Transcription regulation</keyword>
<evidence type="ECO:0000256" key="3">
    <source>
        <dbReference type="ARBA" id="ARBA00023125"/>
    </source>
</evidence>
<dbReference type="GO" id="GO:0032993">
    <property type="term" value="C:protein-DNA complex"/>
    <property type="evidence" value="ECO:0007669"/>
    <property type="project" value="TreeGrafter"/>
</dbReference>
<reference evidence="5 6" key="1">
    <citation type="submission" date="2015-11" db="EMBL/GenBank/DDBJ databases">
        <title>Complete genome sequencing of a biphenyl-degrading bacterium, Pseudomonas putida KF715 (=NBRC110667).</title>
        <authorList>
            <person name="Suenaga H."/>
            <person name="Fujihara N."/>
            <person name="Watanabe T."/>
            <person name="Hirose J."/>
            <person name="Kimura N."/>
            <person name="Yamazoe A."/>
            <person name="Hosoyama A."/>
            <person name="Shimodaira J."/>
            <person name="Furukawa K."/>
        </authorList>
    </citation>
    <scope>NUCLEOTIDE SEQUENCE [LARGE SCALE GENOMIC DNA]</scope>
    <source>
        <strain evidence="5 6">KF715</strain>
    </source>
</reference>
<evidence type="ECO:0000256" key="1">
    <source>
        <dbReference type="ARBA" id="ARBA00009437"/>
    </source>
</evidence>
<dbReference type="RefSeq" id="WP_060546729.1">
    <property type="nucleotide sequence ID" value="NZ_AP015029.1"/>
</dbReference>
<dbReference type="AlphaFoldDB" id="A0A1L7N7E2"/>
<evidence type="ECO:0000256" key="4">
    <source>
        <dbReference type="ARBA" id="ARBA00023163"/>
    </source>
</evidence>
<dbReference type="PANTHER" id="PTHR30346:SF28">
    <property type="entry name" value="HTH-TYPE TRANSCRIPTIONAL REGULATOR CYNR"/>
    <property type="match status" value="1"/>
</dbReference>
<evidence type="ECO:0000313" key="6">
    <source>
        <dbReference type="Proteomes" id="UP000218731"/>
    </source>
</evidence>
<dbReference type="EMBL" id="AP015029">
    <property type="protein sequence ID" value="BAW21390.1"/>
    <property type="molecule type" value="Genomic_DNA"/>
</dbReference>
<keyword evidence="3" id="KW-0238">DNA-binding</keyword>
<accession>A0A1L7N7E2</accession>
<dbReference type="Pfam" id="PF00126">
    <property type="entry name" value="HTH_1"/>
    <property type="match status" value="1"/>
</dbReference>
<dbReference type="Proteomes" id="UP000218731">
    <property type="component" value="Chromosome 1"/>
</dbReference>
<dbReference type="FunFam" id="1.10.10.10:FF:000001">
    <property type="entry name" value="LysR family transcriptional regulator"/>
    <property type="match status" value="1"/>
</dbReference>
<dbReference type="InterPro" id="IPR036388">
    <property type="entry name" value="WH-like_DNA-bd_sf"/>
</dbReference>
<sequence>MELRHLRYFLTVAKHLNFTRAAEELHMAQPPLSRQIRELEEEIGLSLFERRARRVYLSPAGEVFADRARKILAATDAAVIDSQRAARGEIGHIAVGFFEHIAYTLLPPLLREYKSRHPSVAVELRWLTSAEQLAALDRGDIDISFVRQVPEHTGYQKKLVMQEPFYVAIAADHPLAKQKSISIKDCEGLRVINYKRNVAPDYHDTINDLCALAGFSPSPEYEMGQIYASLGLVSCGFGVTIVPASVQGAQLNNVAYRPLSERHVSSELYLVWKDEVPSAALCSFASLAKEIALDIVD</sequence>
<evidence type="ECO:0000256" key="2">
    <source>
        <dbReference type="ARBA" id="ARBA00023015"/>
    </source>
</evidence>
<evidence type="ECO:0000313" key="5">
    <source>
        <dbReference type="EMBL" id="BAW21390.1"/>
    </source>
</evidence>
<comment type="similarity">
    <text evidence="1">Belongs to the LysR transcriptional regulatory family.</text>
</comment>
<dbReference type="PANTHER" id="PTHR30346">
    <property type="entry name" value="TRANSCRIPTIONAL DUAL REGULATOR HCAR-RELATED"/>
    <property type="match status" value="1"/>
</dbReference>
<dbReference type="CDD" id="cd08414">
    <property type="entry name" value="PBP2_LTTR_aromatics_like"/>
    <property type="match status" value="1"/>
</dbReference>
<dbReference type="Pfam" id="PF03466">
    <property type="entry name" value="LysR_substrate"/>
    <property type="match status" value="1"/>
</dbReference>
<organism evidence="5 6">
    <name type="scientific">Pseudomonas putida</name>
    <name type="common">Arthrobacter siderocapsulatus</name>
    <dbReference type="NCBI Taxonomy" id="303"/>
    <lineage>
        <taxon>Bacteria</taxon>
        <taxon>Pseudomonadati</taxon>
        <taxon>Pseudomonadota</taxon>
        <taxon>Gammaproteobacteria</taxon>
        <taxon>Pseudomonadales</taxon>
        <taxon>Pseudomonadaceae</taxon>
        <taxon>Pseudomonas</taxon>
    </lineage>
</organism>
<gene>
    <name evidence="5" type="ORF">KF715C_ch8170</name>
</gene>
<dbReference type="PROSITE" id="PS50931">
    <property type="entry name" value="HTH_LYSR"/>
    <property type="match status" value="1"/>
</dbReference>
<protein>
    <submittedName>
        <fullName evidence="5">Transcriptional regulator</fullName>
    </submittedName>
</protein>
<dbReference type="InterPro" id="IPR005119">
    <property type="entry name" value="LysR_subst-bd"/>
</dbReference>
<dbReference type="GO" id="GO:0003677">
    <property type="term" value="F:DNA binding"/>
    <property type="evidence" value="ECO:0007669"/>
    <property type="project" value="UniProtKB-KW"/>
</dbReference>
<dbReference type="InterPro" id="IPR036390">
    <property type="entry name" value="WH_DNA-bd_sf"/>
</dbReference>
<dbReference type="InterPro" id="IPR000847">
    <property type="entry name" value="LysR_HTH_N"/>
</dbReference>
<proteinExistence type="inferred from homology"/>
<dbReference type="GO" id="GO:0003700">
    <property type="term" value="F:DNA-binding transcription factor activity"/>
    <property type="evidence" value="ECO:0007669"/>
    <property type="project" value="InterPro"/>
</dbReference>
<dbReference type="SUPFAM" id="SSF46785">
    <property type="entry name" value="Winged helix' DNA-binding domain"/>
    <property type="match status" value="1"/>
</dbReference>
<name>A0A1L7N7E2_PSEPU</name>
<keyword evidence="4" id="KW-0804">Transcription</keyword>
<dbReference type="PRINTS" id="PR00039">
    <property type="entry name" value="HTHLYSR"/>
</dbReference>
<dbReference type="Gene3D" id="3.40.190.10">
    <property type="entry name" value="Periplasmic binding protein-like II"/>
    <property type="match status" value="2"/>
</dbReference>